<sequence length="340" mass="39871">MTFFKYLKDRLLVFVGWALLSLLLVFMIWLTPGLQGFWENLSYLLILQLFLLFLFFTIDYQRRKKWFKAFDEQEESHLQHFVAAATTNEEQLLQEYVNRQVREHHLTMEQLLDSQKDQKDYMDSWIHEIKVPLAAVDLILNSIEFDIPDDKFVLLQNEIQQIDEYVEQILYYSRSDEFVNDYLIQEYSLKKIIQPIIRSQANYFIQKNLQLTLSEEDAKVLTDAKWIEFIFRQLLSNAIKYTPNHGEISITIAVRRGGVALSLQDNGIGIPPEDLGRIFDKGFTGENGRKAQQHSTGLGLYLAKRLAEKLGVGLTAESTMNEGTTMTLFFPRLDYYHEER</sequence>
<evidence type="ECO:0000256" key="8">
    <source>
        <dbReference type="ARBA" id="ARBA00022777"/>
    </source>
</evidence>
<dbReference type="CDD" id="cd00082">
    <property type="entry name" value="HisKA"/>
    <property type="match status" value="1"/>
</dbReference>
<comment type="caution">
    <text evidence="14">The sequence shown here is derived from an EMBL/GenBank/DDBJ whole genome shotgun (WGS) entry which is preliminary data.</text>
</comment>
<evidence type="ECO:0000256" key="5">
    <source>
        <dbReference type="ARBA" id="ARBA00022553"/>
    </source>
</evidence>
<keyword evidence="10" id="KW-0902">Two-component regulatory system</keyword>
<evidence type="ECO:0000256" key="9">
    <source>
        <dbReference type="ARBA" id="ARBA00022989"/>
    </source>
</evidence>
<dbReference type="SMART" id="SM00387">
    <property type="entry name" value="HATPase_c"/>
    <property type="match status" value="1"/>
</dbReference>
<accession>A0A1L8SR97</accession>
<evidence type="ECO:0000256" key="6">
    <source>
        <dbReference type="ARBA" id="ARBA00022679"/>
    </source>
</evidence>
<dbReference type="InterPro" id="IPR005467">
    <property type="entry name" value="His_kinase_dom"/>
</dbReference>
<dbReference type="SUPFAM" id="SSF55874">
    <property type="entry name" value="ATPase domain of HSP90 chaperone/DNA topoisomerase II/histidine kinase"/>
    <property type="match status" value="1"/>
</dbReference>
<dbReference type="InterPro" id="IPR036097">
    <property type="entry name" value="HisK_dim/P_sf"/>
</dbReference>
<keyword evidence="9 12" id="KW-1133">Transmembrane helix</keyword>
<feature type="transmembrane region" description="Helical" evidence="12">
    <location>
        <begin position="41"/>
        <end position="58"/>
    </location>
</feature>
<keyword evidence="8" id="KW-0418">Kinase</keyword>
<dbReference type="Pfam" id="PF02518">
    <property type="entry name" value="HATPase_c"/>
    <property type="match status" value="1"/>
</dbReference>
<dbReference type="EMBL" id="JXKM01000013">
    <property type="protein sequence ID" value="OJG34556.1"/>
    <property type="molecule type" value="Genomic_DNA"/>
</dbReference>
<evidence type="ECO:0000256" key="10">
    <source>
        <dbReference type="ARBA" id="ARBA00023012"/>
    </source>
</evidence>
<dbReference type="GO" id="GO:0005886">
    <property type="term" value="C:plasma membrane"/>
    <property type="evidence" value="ECO:0007669"/>
    <property type="project" value="UniProtKB-SubCell"/>
</dbReference>
<feature type="domain" description="Histidine kinase" evidence="13">
    <location>
        <begin position="124"/>
        <end position="334"/>
    </location>
</feature>
<keyword evidence="7 12" id="KW-0812">Transmembrane</keyword>
<reference evidence="14 15" key="1">
    <citation type="submission" date="2014-12" db="EMBL/GenBank/DDBJ databases">
        <title>Draft genome sequences of 29 type strains of Enterococci.</title>
        <authorList>
            <person name="Zhong Z."/>
            <person name="Sun Z."/>
            <person name="Liu W."/>
            <person name="Zhang W."/>
            <person name="Zhang H."/>
        </authorList>
    </citation>
    <scope>NUCLEOTIDE SEQUENCE [LARGE SCALE GENOMIC DNA]</scope>
    <source>
        <strain evidence="14 15">DSM 22802</strain>
    </source>
</reference>
<dbReference type="OrthoDB" id="9780487at2"/>
<dbReference type="InterPro" id="IPR003661">
    <property type="entry name" value="HisK_dim/P_dom"/>
</dbReference>
<evidence type="ECO:0000313" key="15">
    <source>
        <dbReference type="Proteomes" id="UP000183700"/>
    </source>
</evidence>
<dbReference type="GO" id="GO:0000155">
    <property type="term" value="F:phosphorelay sensor kinase activity"/>
    <property type="evidence" value="ECO:0007669"/>
    <property type="project" value="InterPro"/>
</dbReference>
<protein>
    <recommendedName>
        <fullName evidence="3">histidine kinase</fullName>
        <ecNumber evidence="3">2.7.13.3</ecNumber>
    </recommendedName>
</protein>
<dbReference type="SUPFAM" id="SSF47384">
    <property type="entry name" value="Homodimeric domain of signal transducing histidine kinase"/>
    <property type="match status" value="1"/>
</dbReference>
<dbReference type="InterPro" id="IPR050351">
    <property type="entry name" value="BphY/WalK/GraS-like"/>
</dbReference>
<keyword evidence="15" id="KW-1185">Reference proteome</keyword>
<dbReference type="STRING" id="319970.RV00_GL000776"/>
<feature type="transmembrane region" description="Helical" evidence="12">
    <location>
        <begin position="12"/>
        <end position="29"/>
    </location>
</feature>
<dbReference type="RefSeq" id="WP_071863127.1">
    <property type="nucleotide sequence ID" value="NZ_JBHLVS010000030.1"/>
</dbReference>
<evidence type="ECO:0000256" key="11">
    <source>
        <dbReference type="ARBA" id="ARBA00023136"/>
    </source>
</evidence>
<dbReference type="GO" id="GO:0004721">
    <property type="term" value="F:phosphoprotein phosphatase activity"/>
    <property type="evidence" value="ECO:0007669"/>
    <property type="project" value="TreeGrafter"/>
</dbReference>
<evidence type="ECO:0000256" key="12">
    <source>
        <dbReference type="SAM" id="Phobius"/>
    </source>
</evidence>
<proteinExistence type="predicted"/>
<evidence type="ECO:0000256" key="3">
    <source>
        <dbReference type="ARBA" id="ARBA00012438"/>
    </source>
</evidence>
<comment type="subcellular location">
    <subcellularLocation>
        <location evidence="2">Cell membrane</location>
        <topology evidence="2">Multi-pass membrane protein</topology>
    </subcellularLocation>
</comment>
<dbReference type="GO" id="GO:0016036">
    <property type="term" value="P:cellular response to phosphate starvation"/>
    <property type="evidence" value="ECO:0007669"/>
    <property type="project" value="TreeGrafter"/>
</dbReference>
<dbReference type="Gene3D" id="3.30.565.10">
    <property type="entry name" value="Histidine kinase-like ATPase, C-terminal domain"/>
    <property type="match status" value="1"/>
</dbReference>
<dbReference type="InterPro" id="IPR036890">
    <property type="entry name" value="HATPase_C_sf"/>
</dbReference>
<evidence type="ECO:0000256" key="1">
    <source>
        <dbReference type="ARBA" id="ARBA00000085"/>
    </source>
</evidence>
<dbReference type="PRINTS" id="PR00344">
    <property type="entry name" value="BCTRLSENSOR"/>
</dbReference>
<dbReference type="InterPro" id="IPR004358">
    <property type="entry name" value="Sig_transdc_His_kin-like_C"/>
</dbReference>
<organism evidence="14 15">
    <name type="scientific">Enterococcus devriesei</name>
    <dbReference type="NCBI Taxonomy" id="319970"/>
    <lineage>
        <taxon>Bacteria</taxon>
        <taxon>Bacillati</taxon>
        <taxon>Bacillota</taxon>
        <taxon>Bacilli</taxon>
        <taxon>Lactobacillales</taxon>
        <taxon>Enterococcaceae</taxon>
        <taxon>Enterococcus</taxon>
    </lineage>
</organism>
<evidence type="ECO:0000256" key="7">
    <source>
        <dbReference type="ARBA" id="ARBA00022692"/>
    </source>
</evidence>
<dbReference type="InterPro" id="IPR003594">
    <property type="entry name" value="HATPase_dom"/>
</dbReference>
<dbReference type="NCBIfam" id="NF047405">
    <property type="entry name" value="SensHisKinSapS"/>
    <property type="match status" value="1"/>
</dbReference>
<name>A0A1L8SR97_9ENTE</name>
<evidence type="ECO:0000313" key="14">
    <source>
        <dbReference type="EMBL" id="OJG34556.1"/>
    </source>
</evidence>
<evidence type="ECO:0000256" key="4">
    <source>
        <dbReference type="ARBA" id="ARBA00022475"/>
    </source>
</evidence>
<dbReference type="PROSITE" id="PS50109">
    <property type="entry name" value="HIS_KIN"/>
    <property type="match status" value="1"/>
</dbReference>
<comment type="catalytic activity">
    <reaction evidence="1">
        <text>ATP + protein L-histidine = ADP + protein N-phospho-L-histidine.</text>
        <dbReference type="EC" id="2.7.13.3"/>
    </reaction>
</comment>
<keyword evidence="5" id="KW-0597">Phosphoprotein</keyword>
<keyword evidence="6" id="KW-0808">Transferase</keyword>
<keyword evidence="11 12" id="KW-0472">Membrane</keyword>
<dbReference type="AlphaFoldDB" id="A0A1L8SR97"/>
<dbReference type="PANTHER" id="PTHR45453">
    <property type="entry name" value="PHOSPHATE REGULON SENSOR PROTEIN PHOR"/>
    <property type="match status" value="1"/>
</dbReference>
<gene>
    <name evidence="14" type="ORF">RV00_GL000776</name>
</gene>
<evidence type="ECO:0000259" key="13">
    <source>
        <dbReference type="PROSITE" id="PS50109"/>
    </source>
</evidence>
<dbReference type="PANTHER" id="PTHR45453:SF2">
    <property type="entry name" value="HISTIDINE KINASE"/>
    <property type="match status" value="1"/>
</dbReference>
<keyword evidence="4" id="KW-1003">Cell membrane</keyword>
<dbReference type="EC" id="2.7.13.3" evidence="3"/>
<dbReference type="Proteomes" id="UP000183700">
    <property type="component" value="Unassembled WGS sequence"/>
</dbReference>
<evidence type="ECO:0000256" key="2">
    <source>
        <dbReference type="ARBA" id="ARBA00004651"/>
    </source>
</evidence>